<dbReference type="SUPFAM" id="SSF53822">
    <property type="entry name" value="Periplasmic binding protein-like I"/>
    <property type="match status" value="1"/>
</dbReference>
<evidence type="ECO:0000313" key="5">
    <source>
        <dbReference type="EMBL" id="GGO65153.1"/>
    </source>
</evidence>
<dbReference type="InterPro" id="IPR036388">
    <property type="entry name" value="WH-like_DNA-bd_sf"/>
</dbReference>
<name>A0ABQ2N6U0_9MICO</name>
<evidence type="ECO:0000256" key="1">
    <source>
        <dbReference type="ARBA" id="ARBA00023015"/>
    </source>
</evidence>
<comment type="caution">
    <text evidence="5">The sequence shown here is derived from an EMBL/GenBank/DDBJ whole genome shotgun (WGS) entry which is preliminary data.</text>
</comment>
<keyword evidence="2" id="KW-0238">DNA-binding</keyword>
<dbReference type="PRINTS" id="PR00037">
    <property type="entry name" value="HTHLACR"/>
</dbReference>
<dbReference type="Pfam" id="PF08220">
    <property type="entry name" value="HTH_DeoR"/>
    <property type="match status" value="1"/>
</dbReference>
<feature type="domain" description="HTH deoR-type" evidence="4">
    <location>
        <begin position="10"/>
        <end position="65"/>
    </location>
</feature>
<dbReference type="InterPro" id="IPR028082">
    <property type="entry name" value="Peripla_BP_I"/>
</dbReference>
<evidence type="ECO:0000313" key="6">
    <source>
        <dbReference type="Proteomes" id="UP000638043"/>
    </source>
</evidence>
<reference evidence="6" key="1">
    <citation type="journal article" date="2019" name="Int. J. Syst. Evol. Microbiol.">
        <title>The Global Catalogue of Microorganisms (GCM) 10K type strain sequencing project: providing services to taxonomists for standard genome sequencing and annotation.</title>
        <authorList>
            <consortium name="The Broad Institute Genomics Platform"/>
            <consortium name="The Broad Institute Genome Sequencing Center for Infectious Disease"/>
            <person name="Wu L."/>
            <person name="Ma J."/>
        </authorList>
    </citation>
    <scope>NUCLEOTIDE SEQUENCE [LARGE SCALE GENOMIC DNA]</scope>
    <source>
        <strain evidence="6">CGMCC 4.7181</strain>
    </source>
</reference>
<dbReference type="PANTHER" id="PTHR30146:SF155">
    <property type="entry name" value="ALANINE RACEMASE"/>
    <property type="match status" value="1"/>
</dbReference>
<keyword evidence="6" id="KW-1185">Reference proteome</keyword>
<proteinExistence type="predicted"/>
<dbReference type="Pfam" id="PF13377">
    <property type="entry name" value="Peripla_BP_3"/>
    <property type="match status" value="1"/>
</dbReference>
<dbReference type="PROSITE" id="PS51000">
    <property type="entry name" value="HTH_DEOR_2"/>
    <property type="match status" value="1"/>
</dbReference>
<protein>
    <submittedName>
        <fullName evidence="5">LacI family transcriptional regulator</fullName>
    </submittedName>
</protein>
<dbReference type="SMART" id="SM00420">
    <property type="entry name" value="HTH_DEOR"/>
    <property type="match status" value="1"/>
</dbReference>
<keyword evidence="1" id="KW-0805">Transcription regulation</keyword>
<evidence type="ECO:0000259" key="4">
    <source>
        <dbReference type="PROSITE" id="PS51000"/>
    </source>
</evidence>
<dbReference type="EMBL" id="BMMQ01000006">
    <property type="protein sequence ID" value="GGO65153.1"/>
    <property type="molecule type" value="Genomic_DNA"/>
</dbReference>
<dbReference type="RefSeq" id="WP_188701775.1">
    <property type="nucleotide sequence ID" value="NZ_BMMQ01000006.1"/>
</dbReference>
<dbReference type="Gene3D" id="1.10.10.10">
    <property type="entry name" value="Winged helix-like DNA-binding domain superfamily/Winged helix DNA-binding domain"/>
    <property type="match status" value="1"/>
</dbReference>
<dbReference type="Gene3D" id="3.40.50.2300">
    <property type="match status" value="2"/>
</dbReference>
<dbReference type="InterPro" id="IPR001034">
    <property type="entry name" value="DeoR_HTH"/>
</dbReference>
<accession>A0ABQ2N6U0</accession>
<evidence type="ECO:0000256" key="3">
    <source>
        <dbReference type="ARBA" id="ARBA00023163"/>
    </source>
</evidence>
<dbReference type="Proteomes" id="UP000638043">
    <property type="component" value="Unassembled WGS sequence"/>
</dbReference>
<dbReference type="PANTHER" id="PTHR30146">
    <property type="entry name" value="LACI-RELATED TRANSCRIPTIONAL REPRESSOR"/>
    <property type="match status" value="1"/>
</dbReference>
<dbReference type="InterPro" id="IPR046335">
    <property type="entry name" value="LacI/GalR-like_sensor"/>
</dbReference>
<gene>
    <name evidence="5" type="primary">lacI</name>
    <name evidence="5" type="ORF">GCM10010910_21690</name>
</gene>
<evidence type="ECO:0000256" key="2">
    <source>
        <dbReference type="ARBA" id="ARBA00023125"/>
    </source>
</evidence>
<organism evidence="5 6">
    <name type="scientific">Microbacterium nanhaiense</name>
    <dbReference type="NCBI Taxonomy" id="1301026"/>
    <lineage>
        <taxon>Bacteria</taxon>
        <taxon>Bacillati</taxon>
        <taxon>Actinomycetota</taxon>
        <taxon>Actinomycetes</taxon>
        <taxon>Micrococcales</taxon>
        <taxon>Microbacteriaceae</taxon>
        <taxon>Microbacterium</taxon>
    </lineage>
</organism>
<dbReference type="PROSITE" id="PS00894">
    <property type="entry name" value="HTH_DEOR_1"/>
    <property type="match status" value="1"/>
</dbReference>
<dbReference type="InterPro" id="IPR018356">
    <property type="entry name" value="Tscrpt_reg_HTH_DeoR_CS"/>
</dbReference>
<sequence>MTLAPRAGFAEQRRDELLRELRAHGAIQVTEMSKRLGVSEVTLRRDVNALVDLGIADRVHGGAILRDVPGRAASPRANAPRFTIGMVVPSTNYYWPTVFADARTMAEEMGVRLVVRASTYDIADHQKQIALLMAQGVQALIVAPATDAPEADRLLHWLDRLEIPVVLAERVPVDPREFGTLEWAASDHAAGARLAVSHLVELGHERIGLFDLGASNPTVPQLRRGWSDELARHGINPRVQLQGDSRAFATEARDAAIDEALDRCAETQTTALVILPDPYAVFFAQRAVERGVRIPEDLAIVAYDDEVAHTADPPLTAIRPPKRHVGRLVVELAVAQLAEGARRPPHRVHVGAQLVVRASTLT</sequence>
<dbReference type="InterPro" id="IPR036390">
    <property type="entry name" value="WH_DNA-bd_sf"/>
</dbReference>
<dbReference type="SUPFAM" id="SSF46785">
    <property type="entry name" value="Winged helix' DNA-binding domain"/>
    <property type="match status" value="1"/>
</dbReference>
<keyword evidence="3" id="KW-0804">Transcription</keyword>